<dbReference type="InterPro" id="IPR038538">
    <property type="entry name" value="MTERF_sf"/>
</dbReference>
<dbReference type="EMBL" id="BLKM01000558">
    <property type="protein sequence ID" value="GFG35596.1"/>
    <property type="molecule type" value="Genomic_DNA"/>
</dbReference>
<evidence type="ECO:0000313" key="3">
    <source>
        <dbReference type="EMBL" id="GFG35596.1"/>
    </source>
</evidence>
<dbReference type="AlphaFoldDB" id="A0A6L2PSX6"/>
<evidence type="ECO:0000256" key="1">
    <source>
        <dbReference type="ARBA" id="ARBA00007692"/>
    </source>
</evidence>
<dbReference type="Proteomes" id="UP000502823">
    <property type="component" value="Unassembled WGS sequence"/>
</dbReference>
<proteinExistence type="inferred from homology"/>
<evidence type="ECO:0000256" key="2">
    <source>
        <dbReference type="ARBA" id="ARBA00022946"/>
    </source>
</evidence>
<sequence length="544" mass="63199">CPYRPTYKIVSKHGALRMLNQDHIRKVVDMLNRFGIDKGDIAKHPEVLTVFPATIENHALLLEEGGFSAVTAQELASYVTLVRKPVRLLKAYQYIPSDIDVPKSFLSYLKEPPPPFKSRSCNDDWNNRSFVDVQLAVLRHYLQWRLEMQAEELDSIIKTYCRLKHKSFRLIEKSLKILEEEIGFIHLERYRTLPKEQIGKWPSWFPLAHKHKSHETNTLIIAHKMSAREAENTIRRHGYLIYSHPDNTLDTLNHIKTLGGMDIKTLFLRNPKIVVSSTDTLIKTAQHLHDFGIPDAAIQRHPEVFTLGSETVFRRLAALRSVPEFSGLAKNPRVLRLVHYQRKAYCRVNYLQELKVRCASLHLLSSPQAYFERHVYNILVTVTYALNHIQYVREGSDRTRGDDITKFLSVELDATEARIRKLLQRHPYWCHVPLMTVRDTLDFLLNRGFTREQILCSIHALLYSRSQLAKELDALSSHEELNFVCPTYQRPATLESQHQKKMCYILPEHRLALCLYFIERNFHFSGDGIWADTIPSSVTSMPDI</sequence>
<dbReference type="Gene3D" id="1.25.70.10">
    <property type="entry name" value="Transcription termination factor 3, mitochondrial"/>
    <property type="match status" value="1"/>
</dbReference>
<name>A0A6L2PSX6_COPFO</name>
<dbReference type="PANTHER" id="PTHR15437:SF7">
    <property type="entry name" value="TRANSCRIPTION TERMINATION FACTOR 5, MITOCHONDRIAL"/>
    <property type="match status" value="1"/>
</dbReference>
<dbReference type="PANTHER" id="PTHR15437">
    <property type="entry name" value="TRANSCRIPTION TERMINATION FACTOR, MITOCHONDRIAL"/>
    <property type="match status" value="1"/>
</dbReference>
<gene>
    <name evidence="3" type="ORF">Cfor_07603</name>
</gene>
<dbReference type="InParanoid" id="A0A6L2PSX6"/>
<accession>A0A6L2PSX6</accession>
<comment type="caution">
    <text evidence="3">The sequence shown here is derived from an EMBL/GenBank/DDBJ whole genome shotgun (WGS) entry which is preliminary data.</text>
</comment>
<keyword evidence="4" id="KW-1185">Reference proteome</keyword>
<dbReference type="OrthoDB" id="10064535at2759"/>
<dbReference type="FunCoup" id="A0A6L2PSX6">
    <property type="interactions" value="89"/>
</dbReference>
<keyword evidence="2" id="KW-0809">Transit peptide</keyword>
<dbReference type="GO" id="GO:0003676">
    <property type="term" value="F:nucleic acid binding"/>
    <property type="evidence" value="ECO:0007669"/>
    <property type="project" value="InterPro"/>
</dbReference>
<dbReference type="SMART" id="SM00733">
    <property type="entry name" value="Mterf"/>
    <property type="match status" value="4"/>
</dbReference>
<evidence type="ECO:0000313" key="4">
    <source>
        <dbReference type="Proteomes" id="UP000502823"/>
    </source>
</evidence>
<feature type="non-terminal residue" evidence="3">
    <location>
        <position position="1"/>
    </location>
</feature>
<dbReference type="GO" id="GO:0005759">
    <property type="term" value="C:mitochondrial matrix"/>
    <property type="evidence" value="ECO:0007669"/>
    <property type="project" value="TreeGrafter"/>
</dbReference>
<reference evidence="4" key="1">
    <citation type="submission" date="2020-01" db="EMBL/GenBank/DDBJ databases">
        <title>Draft genome sequence of the Termite Coptotermes fromosanus.</title>
        <authorList>
            <person name="Itakura S."/>
            <person name="Yosikawa Y."/>
            <person name="Umezawa K."/>
        </authorList>
    </citation>
    <scope>NUCLEOTIDE SEQUENCE [LARGE SCALE GENOMIC DNA]</scope>
</reference>
<organism evidence="3 4">
    <name type="scientific">Coptotermes formosanus</name>
    <name type="common">Formosan subterranean termite</name>
    <dbReference type="NCBI Taxonomy" id="36987"/>
    <lineage>
        <taxon>Eukaryota</taxon>
        <taxon>Metazoa</taxon>
        <taxon>Ecdysozoa</taxon>
        <taxon>Arthropoda</taxon>
        <taxon>Hexapoda</taxon>
        <taxon>Insecta</taxon>
        <taxon>Pterygota</taxon>
        <taxon>Neoptera</taxon>
        <taxon>Polyneoptera</taxon>
        <taxon>Dictyoptera</taxon>
        <taxon>Blattodea</taxon>
        <taxon>Blattoidea</taxon>
        <taxon>Termitoidae</taxon>
        <taxon>Rhinotermitidae</taxon>
        <taxon>Coptotermes</taxon>
    </lineage>
</organism>
<dbReference type="GO" id="GO:0006393">
    <property type="term" value="P:termination of mitochondrial transcription"/>
    <property type="evidence" value="ECO:0007669"/>
    <property type="project" value="TreeGrafter"/>
</dbReference>
<dbReference type="InterPro" id="IPR003690">
    <property type="entry name" value="MTERF"/>
</dbReference>
<protein>
    <submittedName>
        <fullName evidence="3">Uncharacterized protein</fullName>
    </submittedName>
</protein>
<comment type="similarity">
    <text evidence="1">Belongs to the mTERF family.</text>
</comment>